<dbReference type="SUPFAM" id="SSF52218">
    <property type="entry name" value="Flavoproteins"/>
    <property type="match status" value="1"/>
</dbReference>
<proteinExistence type="inferred from homology"/>
<organism evidence="4">
    <name type="scientific">Candidatus Methanophaga sp. ANME-1 ERB7</name>
    <dbReference type="NCBI Taxonomy" id="2759913"/>
    <lineage>
        <taxon>Archaea</taxon>
        <taxon>Methanobacteriati</taxon>
        <taxon>Methanobacteriota</taxon>
        <taxon>Stenosarchaea group</taxon>
        <taxon>Methanomicrobia</taxon>
        <taxon>Candidatus Methanophagales</taxon>
        <taxon>Candidatus Methanophagaceae</taxon>
        <taxon>Candidatus Methanophaga</taxon>
    </lineage>
</organism>
<feature type="domain" description="NADPH-dependent FMN reductase-like" evidence="3">
    <location>
        <begin position="4"/>
        <end position="151"/>
    </location>
</feature>
<dbReference type="Pfam" id="PF03358">
    <property type="entry name" value="FMN_red"/>
    <property type="match status" value="1"/>
</dbReference>
<dbReference type="GO" id="GO:0016491">
    <property type="term" value="F:oxidoreductase activity"/>
    <property type="evidence" value="ECO:0007669"/>
    <property type="project" value="InterPro"/>
</dbReference>
<dbReference type="InterPro" id="IPR005025">
    <property type="entry name" value="FMN_Rdtase-like_dom"/>
</dbReference>
<dbReference type="InterPro" id="IPR029039">
    <property type="entry name" value="Flavoprotein-like_sf"/>
</dbReference>
<accession>A0A7G9ZD05</accession>
<sequence>MNLKAVILNCTLKRSPEISNTRALIDKAVTLFHEQGVETEVIRVIDHNVRFGVSSDEGEGDEWPEILKKIKACDILIIGSPIWFGVRSAVAQMVLERLDGTYDESDPETGQFPLYGKVGGVVITGNEDGAHDVAANTLFNLSHLGCTIPPNVDTYWVGDAGPGPSYIEAGGDKHLYTNKTVRYMVNNLVYFANLLKEHPIPTNLRKLYEEAQKESR</sequence>
<name>A0A7G9ZD05_9EURY</name>
<dbReference type="AlphaFoldDB" id="A0A7G9ZD05"/>
<dbReference type="Gene3D" id="3.40.50.360">
    <property type="match status" value="1"/>
</dbReference>
<evidence type="ECO:0000256" key="1">
    <source>
        <dbReference type="ARBA" id="ARBA00001966"/>
    </source>
</evidence>
<reference evidence="4" key="1">
    <citation type="submission" date="2020-06" db="EMBL/GenBank/DDBJ databases">
        <title>Unique genomic features of the anaerobic methanotrophic archaea.</title>
        <authorList>
            <person name="Chadwick G.L."/>
            <person name="Skennerton C.T."/>
            <person name="Laso-Perez R."/>
            <person name="Leu A.O."/>
            <person name="Speth D.R."/>
            <person name="Yu H."/>
            <person name="Morgan-Lang C."/>
            <person name="Hatzenpichler R."/>
            <person name="Goudeau D."/>
            <person name="Malmstrom R."/>
            <person name="Brazelton W.J."/>
            <person name="Woyke T."/>
            <person name="Hallam S.J."/>
            <person name="Tyson G.W."/>
            <person name="Wegener G."/>
            <person name="Boetius A."/>
            <person name="Orphan V."/>
        </authorList>
    </citation>
    <scope>NUCLEOTIDE SEQUENCE</scope>
</reference>
<dbReference type="EMBL" id="MT631715">
    <property type="protein sequence ID" value="QNO58139.1"/>
    <property type="molecule type" value="Genomic_DNA"/>
</dbReference>
<evidence type="ECO:0000259" key="3">
    <source>
        <dbReference type="Pfam" id="PF03358"/>
    </source>
</evidence>
<evidence type="ECO:0000256" key="2">
    <source>
        <dbReference type="ARBA" id="ARBA00038292"/>
    </source>
</evidence>
<comment type="similarity">
    <text evidence="2">Belongs to the SsuE family. Isf subfamily.</text>
</comment>
<comment type="cofactor">
    <cofactor evidence="1">
        <name>[4Fe-4S] cluster</name>
        <dbReference type="ChEBI" id="CHEBI:49883"/>
    </cofactor>
</comment>
<gene>
    <name evidence="4" type="ORF">ACBHHCEK_00007</name>
</gene>
<evidence type="ECO:0000313" key="4">
    <source>
        <dbReference type="EMBL" id="QNO58139.1"/>
    </source>
</evidence>
<protein>
    <recommendedName>
        <fullName evidence="3">NADPH-dependent FMN reductase-like domain-containing protein</fullName>
    </recommendedName>
</protein>